<dbReference type="InterPro" id="IPR000182">
    <property type="entry name" value="GNAT_dom"/>
</dbReference>
<dbReference type="SUPFAM" id="SSF55729">
    <property type="entry name" value="Acyl-CoA N-acyltransferases (Nat)"/>
    <property type="match status" value="1"/>
</dbReference>
<keyword evidence="2" id="KW-0012">Acyltransferase</keyword>
<dbReference type="Pfam" id="PF00583">
    <property type="entry name" value="Acetyltransf_1"/>
    <property type="match status" value="1"/>
</dbReference>
<dbReference type="PROSITE" id="PS51186">
    <property type="entry name" value="GNAT"/>
    <property type="match status" value="1"/>
</dbReference>
<dbReference type="PANTHER" id="PTHR43877">
    <property type="entry name" value="AMINOALKYLPHOSPHONATE N-ACETYLTRANSFERASE-RELATED-RELATED"/>
    <property type="match status" value="1"/>
</dbReference>
<organism evidence="4 5">
    <name type="scientific">Fuscovulum ytuae</name>
    <dbReference type="NCBI Taxonomy" id="3042299"/>
    <lineage>
        <taxon>Bacteria</taxon>
        <taxon>Pseudomonadati</taxon>
        <taxon>Pseudomonadota</taxon>
        <taxon>Alphaproteobacteria</taxon>
        <taxon>Rhodobacterales</taxon>
        <taxon>Paracoccaceae</taxon>
        <taxon>Fuscovulum</taxon>
    </lineage>
</organism>
<dbReference type="InterPro" id="IPR050832">
    <property type="entry name" value="Bact_Acetyltransf"/>
</dbReference>
<evidence type="ECO:0000256" key="2">
    <source>
        <dbReference type="ARBA" id="ARBA00023315"/>
    </source>
</evidence>
<sequence>MDHTLTLRRARPADLAAVDRLLSRSYPRLLKGDYPPSVLVTALPIISRARPELLASGRYFLAEAEDGQVIGAGGWSAAVQSSGEVAPQTAHIRHVAVDPSRLRQGVGSAVMSEVIVDTLRHGIRWLDCMSTRTAIPFYDALGFRVLHEVDVPLAPGIVFPAVRMMRQISP</sequence>
<dbReference type="RefSeq" id="WP_281469107.1">
    <property type="nucleotide sequence ID" value="NZ_CP124535.1"/>
</dbReference>
<evidence type="ECO:0000313" key="5">
    <source>
        <dbReference type="Proteomes" id="UP001230978"/>
    </source>
</evidence>
<name>A0ABY8QAY1_9RHOB</name>
<accession>A0ABY8QAY1</accession>
<dbReference type="EMBL" id="CP124535">
    <property type="protein sequence ID" value="WGV17651.1"/>
    <property type="molecule type" value="Genomic_DNA"/>
</dbReference>
<evidence type="ECO:0000256" key="1">
    <source>
        <dbReference type="ARBA" id="ARBA00022679"/>
    </source>
</evidence>
<keyword evidence="5" id="KW-1185">Reference proteome</keyword>
<feature type="domain" description="N-acetyltransferase" evidence="3">
    <location>
        <begin position="5"/>
        <end position="169"/>
    </location>
</feature>
<dbReference type="CDD" id="cd04301">
    <property type="entry name" value="NAT_SF"/>
    <property type="match status" value="1"/>
</dbReference>
<reference evidence="4 5" key="1">
    <citation type="submission" date="2023-04" db="EMBL/GenBank/DDBJ databases">
        <title>YMD61, complete Genome.</title>
        <authorList>
            <person name="Zhang J."/>
        </authorList>
    </citation>
    <scope>NUCLEOTIDE SEQUENCE [LARGE SCALE GENOMIC DNA]</scope>
    <source>
        <strain evidence="4 5">YMD61</strain>
    </source>
</reference>
<dbReference type="Proteomes" id="UP001230978">
    <property type="component" value="Chromosome"/>
</dbReference>
<dbReference type="Gene3D" id="3.40.630.30">
    <property type="match status" value="1"/>
</dbReference>
<proteinExistence type="predicted"/>
<dbReference type="InterPro" id="IPR016181">
    <property type="entry name" value="Acyl_CoA_acyltransferase"/>
</dbReference>
<evidence type="ECO:0000259" key="3">
    <source>
        <dbReference type="PROSITE" id="PS51186"/>
    </source>
</evidence>
<keyword evidence="1" id="KW-0808">Transferase</keyword>
<evidence type="ECO:0000313" key="4">
    <source>
        <dbReference type="EMBL" id="WGV17651.1"/>
    </source>
</evidence>
<gene>
    <name evidence="4" type="ORF">QF092_07670</name>
</gene>
<protein>
    <submittedName>
        <fullName evidence="4">GNAT family N-acetyltransferase</fullName>
    </submittedName>
</protein>